<dbReference type="EMBL" id="VSRR010099742">
    <property type="protein sequence ID" value="MPC94746.1"/>
    <property type="molecule type" value="Genomic_DNA"/>
</dbReference>
<comment type="caution">
    <text evidence="2">The sequence shown here is derived from an EMBL/GenBank/DDBJ whole genome shotgun (WGS) entry which is preliminary data.</text>
</comment>
<organism evidence="2 3">
    <name type="scientific">Portunus trituberculatus</name>
    <name type="common">Swimming crab</name>
    <name type="synonym">Neptunus trituberculatus</name>
    <dbReference type="NCBI Taxonomy" id="210409"/>
    <lineage>
        <taxon>Eukaryota</taxon>
        <taxon>Metazoa</taxon>
        <taxon>Ecdysozoa</taxon>
        <taxon>Arthropoda</taxon>
        <taxon>Crustacea</taxon>
        <taxon>Multicrustacea</taxon>
        <taxon>Malacostraca</taxon>
        <taxon>Eumalacostraca</taxon>
        <taxon>Eucarida</taxon>
        <taxon>Decapoda</taxon>
        <taxon>Pleocyemata</taxon>
        <taxon>Brachyura</taxon>
        <taxon>Eubrachyura</taxon>
        <taxon>Portunoidea</taxon>
        <taxon>Portunidae</taxon>
        <taxon>Portuninae</taxon>
        <taxon>Portunus</taxon>
    </lineage>
</organism>
<evidence type="ECO:0000256" key="1">
    <source>
        <dbReference type="SAM" id="MobiDB-lite"/>
    </source>
</evidence>
<evidence type="ECO:0000313" key="3">
    <source>
        <dbReference type="Proteomes" id="UP000324222"/>
    </source>
</evidence>
<dbReference type="AlphaFoldDB" id="A0A5B7JKK6"/>
<evidence type="ECO:0000313" key="2">
    <source>
        <dbReference type="EMBL" id="MPC94746.1"/>
    </source>
</evidence>
<accession>A0A5B7JKK6</accession>
<dbReference type="Proteomes" id="UP000324222">
    <property type="component" value="Unassembled WGS sequence"/>
</dbReference>
<protein>
    <submittedName>
        <fullName evidence="2">Uncharacterized protein</fullName>
    </submittedName>
</protein>
<keyword evidence="3" id="KW-1185">Reference proteome</keyword>
<name>A0A5B7JKK6_PORTR</name>
<reference evidence="2 3" key="1">
    <citation type="submission" date="2019-05" db="EMBL/GenBank/DDBJ databases">
        <title>Another draft genome of Portunus trituberculatus and its Hox gene families provides insights of decapod evolution.</title>
        <authorList>
            <person name="Jeong J.-H."/>
            <person name="Song I."/>
            <person name="Kim S."/>
            <person name="Choi T."/>
            <person name="Kim D."/>
            <person name="Ryu S."/>
            <person name="Kim W."/>
        </authorList>
    </citation>
    <scope>NUCLEOTIDE SEQUENCE [LARGE SCALE GENOMIC DNA]</scope>
    <source>
        <tissue evidence="2">Muscle</tissue>
    </source>
</reference>
<proteinExistence type="predicted"/>
<gene>
    <name evidence="2" type="ORF">E2C01_089930</name>
</gene>
<feature type="region of interest" description="Disordered" evidence="1">
    <location>
        <begin position="1"/>
        <end position="23"/>
    </location>
</feature>
<sequence>MSCKDGDGSDVLHGTPVHLGDSEARAEDRSLHVTLIGSSVLVLVAAGEQQHLQILRKKRLQLI</sequence>